<reference evidence="1" key="1">
    <citation type="journal article" date="2015" name="Nature">
        <title>Complex archaea that bridge the gap between prokaryotes and eukaryotes.</title>
        <authorList>
            <person name="Spang A."/>
            <person name="Saw J.H."/>
            <person name="Jorgensen S.L."/>
            <person name="Zaremba-Niedzwiedzka K."/>
            <person name="Martijn J."/>
            <person name="Lind A.E."/>
            <person name="van Eijk R."/>
            <person name="Schleper C."/>
            <person name="Guy L."/>
            <person name="Ettema T.J."/>
        </authorList>
    </citation>
    <scope>NUCLEOTIDE SEQUENCE</scope>
</reference>
<comment type="caution">
    <text evidence="1">The sequence shown here is derived from an EMBL/GenBank/DDBJ whole genome shotgun (WGS) entry which is preliminary data.</text>
</comment>
<evidence type="ECO:0000313" key="1">
    <source>
        <dbReference type="EMBL" id="KKN40766.1"/>
    </source>
</evidence>
<sequence>MEKTIQIKISLDDKANFETVEGKQDITDDVFEAVVEAMESAIKETLDFSNEDFANLIYQNYSQKFPENFEGFDKVGFKIEVE</sequence>
<gene>
    <name evidence="1" type="ORF">LCGC14_0729820</name>
</gene>
<name>A0A0F9SV66_9ZZZZ</name>
<dbReference type="AlphaFoldDB" id="A0A0F9SV66"/>
<protein>
    <submittedName>
        <fullName evidence="1">Uncharacterized protein</fullName>
    </submittedName>
</protein>
<organism evidence="1">
    <name type="scientific">marine sediment metagenome</name>
    <dbReference type="NCBI Taxonomy" id="412755"/>
    <lineage>
        <taxon>unclassified sequences</taxon>
        <taxon>metagenomes</taxon>
        <taxon>ecological metagenomes</taxon>
    </lineage>
</organism>
<dbReference type="EMBL" id="LAZR01001685">
    <property type="protein sequence ID" value="KKN40766.1"/>
    <property type="molecule type" value="Genomic_DNA"/>
</dbReference>
<proteinExistence type="predicted"/>
<accession>A0A0F9SV66</accession>